<protein>
    <submittedName>
        <fullName evidence="2">Uncharacterized protein</fullName>
    </submittedName>
</protein>
<keyword evidence="1" id="KW-0812">Transmembrane</keyword>
<sequence length="460" mass="52802">MPKIPKQKILEFFQHSHLKTVEVLRIQEDKIWRLIQKKATTKTKEKSLKYNWRNLRHIFSFPMVGVVGAGLAVFIFIVYKQQEVSQTIQNSVTSIAAVFIIHKPQETIKNPEQEEVNQELVQETPEEIKPARPEYLPVHKQSIRDLVGGFGGGNDTNYSAWKIEYPLASLADNTPETAPLVETKRLSDERMTEVLSILGAKQVYYRNEGISYRMAASQELPLERFDCLRADDFKSFPADMNCISLNNYGELFMQQNPDQAKADGQQGALNYISEITELPVSDFGLTPYTYNLDGEYANLQEFDIYQKTVNGLPLPYHRPLWHLATYQNKLVFLYTKIIPTAIPADANVLTLITPSEAVDRLKTDMQVDFSQDQEGKTIQYTINLSMPFGEFVNLEDTQVHIVIKDLALEYRLFEHYEDSGSLLKILLPVYRFTGIETNSNITFEVYVDATKDLVIMQKYL</sequence>
<dbReference type="EMBL" id="MHKI01000010">
    <property type="protein sequence ID" value="OGY87220.1"/>
    <property type="molecule type" value="Genomic_DNA"/>
</dbReference>
<keyword evidence="1" id="KW-1133">Transmembrane helix</keyword>
<evidence type="ECO:0000313" key="2">
    <source>
        <dbReference type="EMBL" id="OGY87220.1"/>
    </source>
</evidence>
<keyword evidence="1" id="KW-0472">Membrane</keyword>
<gene>
    <name evidence="2" type="ORF">A2319_01080</name>
</gene>
<dbReference type="Proteomes" id="UP000176420">
    <property type="component" value="Unassembled WGS sequence"/>
</dbReference>
<evidence type="ECO:0000313" key="3">
    <source>
        <dbReference type="Proteomes" id="UP000176420"/>
    </source>
</evidence>
<proteinExistence type="predicted"/>
<feature type="transmembrane region" description="Helical" evidence="1">
    <location>
        <begin position="58"/>
        <end position="79"/>
    </location>
</feature>
<comment type="caution">
    <text evidence="2">The sequence shown here is derived from an EMBL/GenBank/DDBJ whole genome shotgun (WGS) entry which is preliminary data.</text>
</comment>
<organism evidence="2 3">
    <name type="scientific">Candidatus Kerfeldbacteria bacterium RIFOXYB2_FULL_38_14</name>
    <dbReference type="NCBI Taxonomy" id="1798547"/>
    <lineage>
        <taxon>Bacteria</taxon>
        <taxon>Candidatus Kerfeldiibacteriota</taxon>
    </lineage>
</organism>
<name>A0A1G2BG18_9BACT</name>
<dbReference type="AlphaFoldDB" id="A0A1G2BG18"/>
<evidence type="ECO:0000256" key="1">
    <source>
        <dbReference type="SAM" id="Phobius"/>
    </source>
</evidence>
<reference evidence="2 3" key="1">
    <citation type="journal article" date="2016" name="Nat. Commun.">
        <title>Thousands of microbial genomes shed light on interconnected biogeochemical processes in an aquifer system.</title>
        <authorList>
            <person name="Anantharaman K."/>
            <person name="Brown C.T."/>
            <person name="Hug L.A."/>
            <person name="Sharon I."/>
            <person name="Castelle C.J."/>
            <person name="Probst A.J."/>
            <person name="Thomas B.C."/>
            <person name="Singh A."/>
            <person name="Wilkins M.J."/>
            <person name="Karaoz U."/>
            <person name="Brodie E.L."/>
            <person name="Williams K.H."/>
            <person name="Hubbard S.S."/>
            <person name="Banfield J.F."/>
        </authorList>
    </citation>
    <scope>NUCLEOTIDE SEQUENCE [LARGE SCALE GENOMIC DNA]</scope>
</reference>
<accession>A0A1G2BG18</accession>